<feature type="compositionally biased region" description="Low complexity" evidence="1">
    <location>
        <begin position="105"/>
        <end position="115"/>
    </location>
</feature>
<dbReference type="Gramene" id="PGSC0003DMT400089987">
    <property type="protein sequence ID" value="PGSC0003DMT400089987"/>
    <property type="gene ID" value="PGSC0003DMG400039558"/>
</dbReference>
<proteinExistence type="predicted"/>
<dbReference type="AlphaFoldDB" id="M1DJC6"/>
<keyword evidence="3" id="KW-1185">Reference proteome</keyword>
<dbReference type="EnsemblPlants" id="PGSC0003DMT400089987">
    <property type="protein sequence ID" value="PGSC0003DMT400089987"/>
    <property type="gene ID" value="PGSC0003DMG400039558"/>
</dbReference>
<reference evidence="2" key="2">
    <citation type="submission" date="2015-06" db="UniProtKB">
        <authorList>
            <consortium name="EnsemblPlants"/>
        </authorList>
    </citation>
    <scope>IDENTIFICATION</scope>
    <source>
        <strain evidence="2">DM1-3 516 R44</strain>
    </source>
</reference>
<dbReference type="HOGENOM" id="CLU_1646662_0_0_1"/>
<name>M1DJC6_SOLTU</name>
<feature type="region of interest" description="Disordered" evidence="1">
    <location>
        <begin position="101"/>
        <end position="122"/>
    </location>
</feature>
<protein>
    <submittedName>
        <fullName evidence="2">Uncharacterized protein</fullName>
    </submittedName>
</protein>
<dbReference type="Proteomes" id="UP000011115">
    <property type="component" value="Unassembled WGS sequence"/>
</dbReference>
<sequence length="161" mass="17739">MGRSSSLIYIRGVDIPLNATSINEALEVPEASNAEYEAKLRKMDLGWLRDTLIEPTRPDQIFLTGMANLAAGQRLMSEGSAFPLNSDTYFPILHHHKAPQPITLPSPNSKLPNPNAEDGKEGLPETRQYADILKTNNAVTVINPTMEPILVKQLSYKDGIT</sequence>
<dbReference type="InParanoid" id="M1DJC6"/>
<evidence type="ECO:0000256" key="1">
    <source>
        <dbReference type="SAM" id="MobiDB-lite"/>
    </source>
</evidence>
<organism evidence="2 3">
    <name type="scientific">Solanum tuberosum</name>
    <name type="common">Potato</name>
    <dbReference type="NCBI Taxonomy" id="4113"/>
    <lineage>
        <taxon>Eukaryota</taxon>
        <taxon>Viridiplantae</taxon>
        <taxon>Streptophyta</taxon>
        <taxon>Embryophyta</taxon>
        <taxon>Tracheophyta</taxon>
        <taxon>Spermatophyta</taxon>
        <taxon>Magnoliopsida</taxon>
        <taxon>eudicotyledons</taxon>
        <taxon>Gunneridae</taxon>
        <taxon>Pentapetalae</taxon>
        <taxon>asterids</taxon>
        <taxon>lamiids</taxon>
        <taxon>Solanales</taxon>
        <taxon>Solanaceae</taxon>
        <taxon>Solanoideae</taxon>
        <taxon>Solaneae</taxon>
        <taxon>Solanum</taxon>
    </lineage>
</organism>
<dbReference type="PaxDb" id="4113-PGSC0003DMT400089987"/>
<evidence type="ECO:0000313" key="2">
    <source>
        <dbReference type="EnsemblPlants" id="PGSC0003DMT400089987"/>
    </source>
</evidence>
<evidence type="ECO:0000313" key="3">
    <source>
        <dbReference type="Proteomes" id="UP000011115"/>
    </source>
</evidence>
<reference evidence="3" key="1">
    <citation type="journal article" date="2011" name="Nature">
        <title>Genome sequence and analysis of the tuber crop potato.</title>
        <authorList>
            <consortium name="The Potato Genome Sequencing Consortium"/>
        </authorList>
    </citation>
    <scope>NUCLEOTIDE SEQUENCE [LARGE SCALE GENOMIC DNA]</scope>
    <source>
        <strain evidence="3">cv. DM1-3 516 R44</strain>
    </source>
</reference>
<accession>M1DJC6</accession>